<evidence type="ECO:0000259" key="1">
    <source>
        <dbReference type="Pfam" id="PF06485"/>
    </source>
</evidence>
<protein>
    <recommendedName>
        <fullName evidence="5">DUF1092 family protein</fullName>
    </recommendedName>
</protein>
<accession>A0A563W4L1</accession>
<feature type="domain" description="RNA-binding protein Tab2/Atab2 C-terminal" evidence="2">
    <location>
        <begin position="115"/>
        <end position="273"/>
    </location>
</feature>
<dbReference type="PANTHER" id="PTHR34556:SF2">
    <property type="entry name" value="PROTEIN TAB2 HOMOLOG, CHLOROPLASTIC"/>
    <property type="match status" value="1"/>
</dbReference>
<dbReference type="InterPro" id="IPR046761">
    <property type="entry name" value="Tab2-like_C"/>
</dbReference>
<dbReference type="EMBL" id="CAACVJ010000692">
    <property type="protein sequence ID" value="VEP18639.1"/>
    <property type="molecule type" value="Genomic_DNA"/>
</dbReference>
<evidence type="ECO:0008006" key="5">
    <source>
        <dbReference type="Google" id="ProtNLM"/>
    </source>
</evidence>
<evidence type="ECO:0000259" key="2">
    <source>
        <dbReference type="Pfam" id="PF20429"/>
    </source>
</evidence>
<organism evidence="3 4">
    <name type="scientific">Hyella patelloides LEGE 07179</name>
    <dbReference type="NCBI Taxonomy" id="945734"/>
    <lineage>
        <taxon>Bacteria</taxon>
        <taxon>Bacillati</taxon>
        <taxon>Cyanobacteriota</taxon>
        <taxon>Cyanophyceae</taxon>
        <taxon>Pleurocapsales</taxon>
        <taxon>Hyellaceae</taxon>
        <taxon>Hyella</taxon>
    </lineage>
</organism>
<feature type="domain" description="RNA-binding protein Tab2-like N-terminal" evidence="1">
    <location>
        <begin position="3"/>
        <end position="101"/>
    </location>
</feature>
<sequence>MKIWQSDLFRNLSSTKEKNQWLLLICDREGTMIYEAQCSQSQVNAEWLTVQLQQAIQQIVPDKIQIFRPQITGLFTLATEHLNIPLETTRRTSAIKEKLRQYTQTNLSVISGKNYLSLDRPPPQNLPENIWGKNWNLVSISAREVINFTENRPIPFCDLPESLLATNLQLDPTTKIPGIAINGEKRSLILARWLAKERPVALNYIPTEIGKSGGLVLESGLVDRWILATFESEAVAQAAKAYEEAKQQTQGLHFLLIQPDDSGMTYTGFWLLKDEL</sequence>
<keyword evidence="4" id="KW-1185">Reference proteome</keyword>
<dbReference type="RefSeq" id="WP_144868053.1">
    <property type="nucleotide sequence ID" value="NZ_LR213842.1"/>
</dbReference>
<dbReference type="GO" id="GO:0003723">
    <property type="term" value="F:RNA binding"/>
    <property type="evidence" value="ECO:0007669"/>
    <property type="project" value="InterPro"/>
</dbReference>
<dbReference type="InterPro" id="IPR046760">
    <property type="entry name" value="Tab2-like_N"/>
</dbReference>
<dbReference type="Pfam" id="PF20429">
    <property type="entry name" value="Tab2-like_C"/>
    <property type="match status" value="1"/>
</dbReference>
<dbReference type="InterPro" id="IPR009472">
    <property type="entry name" value="Tab2-like"/>
</dbReference>
<dbReference type="OrthoDB" id="420270at2"/>
<evidence type="ECO:0000313" key="3">
    <source>
        <dbReference type="EMBL" id="VEP18639.1"/>
    </source>
</evidence>
<proteinExistence type="predicted"/>
<dbReference type="PANTHER" id="PTHR34556">
    <property type="match status" value="1"/>
</dbReference>
<dbReference type="Pfam" id="PF06485">
    <property type="entry name" value="Tab2-like_N"/>
    <property type="match status" value="1"/>
</dbReference>
<evidence type="ECO:0000313" key="4">
    <source>
        <dbReference type="Proteomes" id="UP000320055"/>
    </source>
</evidence>
<reference evidence="3 4" key="1">
    <citation type="submission" date="2019-01" db="EMBL/GenBank/DDBJ databases">
        <authorList>
            <person name="Brito A."/>
        </authorList>
    </citation>
    <scope>NUCLEOTIDE SEQUENCE [LARGE SCALE GENOMIC DNA]</scope>
    <source>
        <strain evidence="3">1</strain>
    </source>
</reference>
<dbReference type="AlphaFoldDB" id="A0A563W4L1"/>
<name>A0A563W4L1_9CYAN</name>
<dbReference type="Proteomes" id="UP000320055">
    <property type="component" value="Unassembled WGS sequence"/>
</dbReference>
<gene>
    <name evidence="3" type="ORF">H1P_840020</name>
</gene>